<feature type="transmembrane region" description="Helical" evidence="5">
    <location>
        <begin position="32"/>
        <end position="52"/>
    </location>
</feature>
<feature type="domain" description="DUF1232" evidence="6">
    <location>
        <begin position="35"/>
        <end position="69"/>
    </location>
</feature>
<comment type="subcellular location">
    <subcellularLocation>
        <location evidence="1">Endomembrane system</location>
        <topology evidence="1">Multi-pass membrane protein</topology>
    </subcellularLocation>
</comment>
<dbReference type="Pfam" id="PF06803">
    <property type="entry name" value="DUF1232"/>
    <property type="match status" value="1"/>
</dbReference>
<keyword evidence="2 5" id="KW-0812">Transmembrane</keyword>
<keyword evidence="4 5" id="KW-0472">Membrane</keyword>
<evidence type="ECO:0000259" key="6">
    <source>
        <dbReference type="Pfam" id="PF06803"/>
    </source>
</evidence>
<evidence type="ECO:0000256" key="4">
    <source>
        <dbReference type="ARBA" id="ARBA00023136"/>
    </source>
</evidence>
<dbReference type="EMBL" id="DSTT01000005">
    <property type="protein sequence ID" value="HFK24137.1"/>
    <property type="molecule type" value="Genomic_DNA"/>
</dbReference>
<keyword evidence="3 5" id="KW-1133">Transmembrane helix</keyword>
<evidence type="ECO:0000256" key="1">
    <source>
        <dbReference type="ARBA" id="ARBA00004127"/>
    </source>
</evidence>
<gene>
    <name evidence="7" type="ORF">ENS15_05760</name>
</gene>
<sequence length="129" mass="14824">MKKIEYLKEQARKLKSEVTTIYYAYKNPKTKLLPKIIIFITLGYALSPVDLIPDFIPVLGYLDDILIIPALIALSIKLIPKDIIDESKEKALKEPVRLKDNWLFGLIFVSVWILLLTFIVIKILKLVGK</sequence>
<accession>A0A7C3N654</accession>
<evidence type="ECO:0000256" key="3">
    <source>
        <dbReference type="ARBA" id="ARBA00022989"/>
    </source>
</evidence>
<dbReference type="GO" id="GO:0012505">
    <property type="term" value="C:endomembrane system"/>
    <property type="evidence" value="ECO:0007669"/>
    <property type="project" value="UniProtKB-SubCell"/>
</dbReference>
<evidence type="ECO:0000313" key="7">
    <source>
        <dbReference type="EMBL" id="HFK24137.1"/>
    </source>
</evidence>
<name>A0A7C3N654_UNCW3</name>
<comment type="caution">
    <text evidence="7">The sequence shown here is derived from an EMBL/GenBank/DDBJ whole genome shotgun (WGS) entry which is preliminary data.</text>
</comment>
<reference evidence="7" key="1">
    <citation type="journal article" date="2020" name="mSystems">
        <title>Genome- and Community-Level Interaction Insights into Carbon Utilization and Element Cycling Functions of Hydrothermarchaeota in Hydrothermal Sediment.</title>
        <authorList>
            <person name="Zhou Z."/>
            <person name="Liu Y."/>
            <person name="Xu W."/>
            <person name="Pan J."/>
            <person name="Luo Z.H."/>
            <person name="Li M."/>
        </authorList>
    </citation>
    <scope>NUCLEOTIDE SEQUENCE [LARGE SCALE GENOMIC DNA]</scope>
    <source>
        <strain evidence="7">SpSt-464</strain>
    </source>
</reference>
<organism evidence="7">
    <name type="scientific">candidate division WOR-3 bacterium</name>
    <dbReference type="NCBI Taxonomy" id="2052148"/>
    <lineage>
        <taxon>Bacteria</taxon>
        <taxon>Bacteria division WOR-3</taxon>
    </lineage>
</organism>
<dbReference type="InterPro" id="IPR010652">
    <property type="entry name" value="DUF1232"/>
</dbReference>
<dbReference type="AlphaFoldDB" id="A0A7C3N654"/>
<evidence type="ECO:0000256" key="5">
    <source>
        <dbReference type="SAM" id="Phobius"/>
    </source>
</evidence>
<proteinExistence type="predicted"/>
<feature type="transmembrane region" description="Helical" evidence="5">
    <location>
        <begin position="101"/>
        <end position="124"/>
    </location>
</feature>
<protein>
    <submittedName>
        <fullName evidence="7">DUF1232 domain-containing protein</fullName>
    </submittedName>
</protein>
<evidence type="ECO:0000256" key="2">
    <source>
        <dbReference type="ARBA" id="ARBA00022692"/>
    </source>
</evidence>